<feature type="domain" description="N-acetyltransferase" evidence="1">
    <location>
        <begin position="10"/>
        <end position="162"/>
    </location>
</feature>
<keyword evidence="3" id="KW-1185">Reference proteome</keyword>
<proteinExistence type="predicted"/>
<evidence type="ECO:0000313" key="3">
    <source>
        <dbReference type="Proteomes" id="UP000621859"/>
    </source>
</evidence>
<comment type="caution">
    <text evidence="2">The sequence shown here is derived from an EMBL/GenBank/DDBJ whole genome shotgun (WGS) entry which is preliminary data.</text>
</comment>
<organism evidence="2 3">
    <name type="scientific">Silvimonas amylolytica</name>
    <dbReference type="NCBI Taxonomy" id="449663"/>
    <lineage>
        <taxon>Bacteria</taxon>
        <taxon>Pseudomonadati</taxon>
        <taxon>Pseudomonadota</taxon>
        <taxon>Betaproteobacteria</taxon>
        <taxon>Neisseriales</taxon>
        <taxon>Chitinibacteraceae</taxon>
        <taxon>Silvimonas</taxon>
    </lineage>
</organism>
<dbReference type="Pfam" id="PF00583">
    <property type="entry name" value="Acetyltransf_1"/>
    <property type="match status" value="1"/>
</dbReference>
<dbReference type="InterPro" id="IPR016181">
    <property type="entry name" value="Acyl_CoA_acyltransferase"/>
</dbReference>
<dbReference type="CDD" id="cd04301">
    <property type="entry name" value="NAT_SF"/>
    <property type="match status" value="1"/>
</dbReference>
<dbReference type="Proteomes" id="UP000621859">
    <property type="component" value="Unassembled WGS sequence"/>
</dbReference>
<dbReference type="PROSITE" id="PS51186">
    <property type="entry name" value="GNAT"/>
    <property type="match status" value="1"/>
</dbReference>
<evidence type="ECO:0000259" key="1">
    <source>
        <dbReference type="PROSITE" id="PS51186"/>
    </source>
</evidence>
<gene>
    <name evidence="2" type="ORF">GCM10010971_21560</name>
</gene>
<dbReference type="EMBL" id="BMLY01000003">
    <property type="protein sequence ID" value="GGP26337.1"/>
    <property type="molecule type" value="Genomic_DNA"/>
</dbReference>
<reference evidence="3" key="1">
    <citation type="journal article" date="2019" name="Int. J. Syst. Evol. Microbiol.">
        <title>The Global Catalogue of Microorganisms (GCM) 10K type strain sequencing project: providing services to taxonomists for standard genome sequencing and annotation.</title>
        <authorList>
            <consortium name="The Broad Institute Genomics Platform"/>
            <consortium name="The Broad Institute Genome Sequencing Center for Infectious Disease"/>
            <person name="Wu L."/>
            <person name="Ma J."/>
        </authorList>
    </citation>
    <scope>NUCLEOTIDE SEQUENCE [LARGE SCALE GENOMIC DNA]</scope>
    <source>
        <strain evidence="3">CGMCC 1.8860</strain>
    </source>
</reference>
<dbReference type="RefSeq" id="WP_188693098.1">
    <property type="nucleotide sequence ID" value="NZ_BMLY01000003.1"/>
</dbReference>
<protein>
    <submittedName>
        <fullName evidence="2">N-acetyltransferase</fullName>
    </submittedName>
</protein>
<evidence type="ECO:0000313" key="2">
    <source>
        <dbReference type="EMBL" id="GGP26337.1"/>
    </source>
</evidence>
<dbReference type="Gene3D" id="3.40.630.30">
    <property type="match status" value="1"/>
</dbReference>
<accession>A0ABQ2PL50</accession>
<name>A0ABQ2PL50_9NEIS</name>
<sequence length="162" mass="18219">MQMRRRDRHAEGDEAALQAVFDAAPTYSLLVEGQLPQPDAARQALDALPPGVGYDDKFVQLLIDGSEVIGAVDLIRGYPDRHCAWLGLLLLVENRQRQGWGAKAFEQVLHTAHRWQCTEMRLGVVACNTVALCFWQALGFVEIERRDVDGYTDEVIVMRRAL</sequence>
<dbReference type="InterPro" id="IPR000182">
    <property type="entry name" value="GNAT_dom"/>
</dbReference>
<dbReference type="SUPFAM" id="SSF55729">
    <property type="entry name" value="Acyl-CoA N-acyltransferases (Nat)"/>
    <property type="match status" value="1"/>
</dbReference>